<feature type="region of interest" description="Disordered" evidence="1">
    <location>
        <begin position="1"/>
        <end position="27"/>
    </location>
</feature>
<evidence type="ECO:0000256" key="1">
    <source>
        <dbReference type="SAM" id="MobiDB-lite"/>
    </source>
</evidence>
<evidence type="ECO:0000313" key="2">
    <source>
        <dbReference type="Proteomes" id="UP000492821"/>
    </source>
</evidence>
<name>A0A7E4VFM8_PANRE</name>
<dbReference type="AlphaFoldDB" id="A0A7E4VFM8"/>
<protein>
    <submittedName>
        <fullName evidence="3">Uncharacterized protein</fullName>
    </submittedName>
</protein>
<proteinExistence type="predicted"/>
<keyword evidence="2" id="KW-1185">Reference proteome</keyword>
<dbReference type="WBParaSite" id="Pan_g19914.t1">
    <property type="protein sequence ID" value="Pan_g19914.t1"/>
    <property type="gene ID" value="Pan_g19914"/>
</dbReference>
<organism evidence="2 3">
    <name type="scientific">Panagrellus redivivus</name>
    <name type="common">Microworm</name>
    <dbReference type="NCBI Taxonomy" id="6233"/>
    <lineage>
        <taxon>Eukaryota</taxon>
        <taxon>Metazoa</taxon>
        <taxon>Ecdysozoa</taxon>
        <taxon>Nematoda</taxon>
        <taxon>Chromadorea</taxon>
        <taxon>Rhabditida</taxon>
        <taxon>Tylenchina</taxon>
        <taxon>Panagrolaimomorpha</taxon>
        <taxon>Panagrolaimoidea</taxon>
        <taxon>Panagrolaimidae</taxon>
        <taxon>Panagrellus</taxon>
    </lineage>
</organism>
<reference evidence="2" key="1">
    <citation type="journal article" date="2013" name="Genetics">
        <title>The draft genome and transcriptome of Panagrellus redivivus are shaped by the harsh demands of a free-living lifestyle.</title>
        <authorList>
            <person name="Srinivasan J."/>
            <person name="Dillman A.R."/>
            <person name="Macchietto M.G."/>
            <person name="Heikkinen L."/>
            <person name="Lakso M."/>
            <person name="Fracchia K.M."/>
            <person name="Antoshechkin I."/>
            <person name="Mortazavi A."/>
            <person name="Wong G."/>
            <person name="Sternberg P.W."/>
        </authorList>
    </citation>
    <scope>NUCLEOTIDE SEQUENCE [LARGE SCALE GENOMIC DNA]</scope>
    <source>
        <strain evidence="2">MT8872</strain>
    </source>
</reference>
<accession>A0A7E4VFM8</accession>
<reference evidence="3" key="2">
    <citation type="submission" date="2020-10" db="UniProtKB">
        <authorList>
            <consortium name="WormBaseParasite"/>
        </authorList>
    </citation>
    <scope>IDENTIFICATION</scope>
</reference>
<evidence type="ECO:0000313" key="3">
    <source>
        <dbReference type="WBParaSite" id="Pan_g19914.t1"/>
    </source>
</evidence>
<dbReference type="Proteomes" id="UP000492821">
    <property type="component" value="Unassembled WGS sequence"/>
</dbReference>
<sequence length="89" mass="9645">MTRPPEGSAAIAHCDTHTSGRWSPMITPGRQITTAAAENKDKALPPRRHRPGEIVSSKAIVETRINTSAAAPPQAFLKHNCNSFFLQPT</sequence>